<accession>K1XF67</accession>
<dbReference type="OMA" id="KTICTEI"/>
<dbReference type="Proteomes" id="UP000006753">
    <property type="component" value="Unassembled WGS sequence"/>
</dbReference>
<dbReference type="eggNOG" id="ENOG502QQPY">
    <property type="taxonomic scope" value="Eukaryota"/>
</dbReference>
<dbReference type="Gene3D" id="3.30.710.10">
    <property type="entry name" value="Potassium Channel Kv1.1, Chain A"/>
    <property type="match status" value="1"/>
</dbReference>
<dbReference type="InterPro" id="IPR011333">
    <property type="entry name" value="SKP1/BTB/POZ_sf"/>
</dbReference>
<dbReference type="Pfam" id="PF25794">
    <property type="entry name" value="SACS"/>
    <property type="match status" value="1"/>
</dbReference>
<dbReference type="STRING" id="1072389.K1XF67"/>
<dbReference type="PANTHER" id="PTHR15600:SF42">
    <property type="entry name" value="SACSIN"/>
    <property type="match status" value="1"/>
</dbReference>
<dbReference type="Pfam" id="PF00651">
    <property type="entry name" value="BTB"/>
    <property type="match status" value="1"/>
</dbReference>
<sequence>MALRLKTERLSTHDLFVEPSRAFRPTGPAACRDLNPYFANVDPEFWQSHEILLEKLNVRDDDLGVLDLPRVQDMLEAKDRLDDNDVKVAVEILRIASRFTGTGESLAGLKILGESRQFYTFQEIRSSGGPEDSGDFKFTHPDIPLSISNLLGIDSVRDRMLKEMLEMEEDEDDEFDQVEDAMSRIADTLDRYPIETTFREYLANADDTQGASKIRWLPDRREHAYESLMTPEMKVLQGPALLSYNDGVFSARDFDGFKNVGQGSKMQDKETIGQFGRGSQTMSNFTSSPMILSGDYLLILDPEQKILPFNRLKGRRKPGMKLKLSRVAKAIPNLLAPFAGHFGFKTNMAHYPGTIFRFPLLLPGSLWVVDYKGYAIASDPKPFLGFVTCSFKIYARDSEELQADGLDEWWVSIENAATGTDLPPESSRRVTKRTECGIAALVYRTYTQKSPGFNFPTTTTSRMFNTLPLPIFSDLPVHVHATFTLSGDRKSIVLDDHNLKSASSESNRHFLEQEIPKMYLQFLAGLVVHLQQDVFIFWPQHEPPERSFGLRIWTSFWQKLSLSLLELFPKAQSAAQVLSNTSAGLLDINYAILDNLKAHDSRMLKPLLLNLEVDLLSDVPKPVANQLERIETVRRITGSMLRDLFKSVQSQESLCLEIASNPGFSWAKSVELDGCYVLLMADQSIGRLNLVQDDDTEYESYYIASDERSNFSNKRPPVGVPSRLEDLWLARFWQCWNSRSDLKDTELDEICESEAKIYRATRNGSDVYITPSELDLLPSVVTPSITEHRDLCLSIPGMYMVDPILMPALLMTKEETLNESDSFFRFIKSLSALAKITSFHNFVRQEISRENLTKIQDLTFYHLSKAPALASEDSLGAILKSFPLWPNFSAFDSINMISANDALIAENPSLLVSWVKNRHLFLDNGFMARGQNAECLSSLGVRKLPPEEMIKDYLLHLPQSVAVNDWETYRSIMDAIGFAFQSSASILDGLASQSIVSDGNCALKKANHFYDHQVPIFAPAFRYETRTRFVHTGIRDCLPWLRRIGLRKSTDHLVSFENYIECIRVMALRVCQVDARIYTTYLAEDYSNIHLQRLANPFIRRVFRSRVAFNAESEYRRERMAAVAKQQPELCLNQIISQDYLPVCWSQVPFAINEPTSQALGKTAGKGKPDVSVVWLHLQYLKSVSLHLRDNVSQQLDQNRDFFQDLKTTYGYLQDHPQETKALFGTNEDAILLNLESWDFRKVSRADIQDSWYPITALVLASSCDSGPIKAVRQGLMDFEKLLPSLGCSSIHYPTITRSDQHTQESYSATSSLNMLRQAGDLADIAFTSQGRTIKAHKVVLSAVSNVKRAQFCRNLGLKQEDVITYRESILSEFLSYRTLSVLVDYAYQQPIDWDDMEVTDEDNEDQKAAKLDVLLNLCKGADMWEMLALKSQAEDRMLRAGKMFLNLENCLQLAKRSADANAETFQKLCKAFIEQNMAAVMRAHPQGLD</sequence>
<dbReference type="PANTHER" id="PTHR15600">
    <property type="entry name" value="SACSIN"/>
    <property type="match status" value="1"/>
</dbReference>
<dbReference type="HOGENOM" id="CLU_006883_0_0_1"/>
<proteinExistence type="predicted"/>
<dbReference type="EMBL" id="JH921431">
    <property type="protein sequence ID" value="EKD19518.1"/>
    <property type="molecule type" value="Genomic_DNA"/>
</dbReference>
<feature type="domain" description="BTB" evidence="1">
    <location>
        <begin position="1323"/>
        <end position="1396"/>
    </location>
</feature>
<dbReference type="SUPFAM" id="SSF54695">
    <property type="entry name" value="POZ domain"/>
    <property type="match status" value="1"/>
</dbReference>
<dbReference type="PROSITE" id="PS50097">
    <property type="entry name" value="BTB"/>
    <property type="match status" value="1"/>
</dbReference>
<reference evidence="2 3" key="1">
    <citation type="journal article" date="2012" name="BMC Genomics">
        <title>Sequencing the genome of Marssonina brunnea reveals fungus-poplar co-evolution.</title>
        <authorList>
            <person name="Zhu S."/>
            <person name="Cao Y.-Z."/>
            <person name="Jiang C."/>
            <person name="Tan B.-Y."/>
            <person name="Wang Z."/>
            <person name="Feng S."/>
            <person name="Zhang L."/>
            <person name="Su X.-H."/>
            <person name="Brejova B."/>
            <person name="Vinar T."/>
            <person name="Xu M."/>
            <person name="Wang M.-X."/>
            <person name="Zhang S.-G."/>
            <person name="Huang M.-R."/>
            <person name="Wu R."/>
            <person name="Zhou Y."/>
        </authorList>
    </citation>
    <scope>NUCLEOTIDE SEQUENCE [LARGE SCALE GENOMIC DNA]</scope>
    <source>
        <strain evidence="2 3">MB_m1</strain>
    </source>
</reference>
<evidence type="ECO:0000313" key="2">
    <source>
        <dbReference type="EMBL" id="EKD19518.1"/>
    </source>
</evidence>
<protein>
    <submittedName>
        <fullName evidence="2">Zinc finger family protein</fullName>
    </submittedName>
</protein>
<dbReference type="SMART" id="SM00225">
    <property type="entry name" value="BTB"/>
    <property type="match status" value="1"/>
</dbReference>
<dbReference type="InterPro" id="IPR000210">
    <property type="entry name" value="BTB/POZ_dom"/>
</dbReference>
<gene>
    <name evidence="2" type="ORF">MBM_02755</name>
</gene>
<dbReference type="KEGG" id="mbe:MBM_02755"/>
<dbReference type="GO" id="GO:0030544">
    <property type="term" value="F:Hsp70 protein binding"/>
    <property type="evidence" value="ECO:0007669"/>
    <property type="project" value="TreeGrafter"/>
</dbReference>
<evidence type="ECO:0000259" key="1">
    <source>
        <dbReference type="PROSITE" id="PS50097"/>
    </source>
</evidence>
<dbReference type="OrthoDB" id="1262810at2759"/>
<dbReference type="InParanoid" id="K1XF67"/>
<dbReference type="InterPro" id="IPR058210">
    <property type="entry name" value="SACS/Nov_dom"/>
</dbReference>
<dbReference type="CDD" id="cd18186">
    <property type="entry name" value="BTB_POZ_ZBTB_KLHL-like"/>
    <property type="match status" value="1"/>
</dbReference>
<evidence type="ECO:0000313" key="3">
    <source>
        <dbReference type="Proteomes" id="UP000006753"/>
    </source>
</evidence>
<organism evidence="2 3">
    <name type="scientific">Marssonina brunnea f. sp. multigermtubi (strain MB_m1)</name>
    <name type="common">Marssonina leaf spot fungus</name>
    <dbReference type="NCBI Taxonomy" id="1072389"/>
    <lineage>
        <taxon>Eukaryota</taxon>
        <taxon>Fungi</taxon>
        <taxon>Dikarya</taxon>
        <taxon>Ascomycota</taxon>
        <taxon>Pezizomycotina</taxon>
        <taxon>Leotiomycetes</taxon>
        <taxon>Helotiales</taxon>
        <taxon>Drepanopezizaceae</taxon>
        <taxon>Drepanopeziza</taxon>
    </lineage>
</organism>
<name>K1XF67_MARBU</name>
<keyword evidence="3" id="KW-1185">Reference proteome</keyword>
<dbReference type="InterPro" id="IPR052972">
    <property type="entry name" value="Sacsin_chaperone_reg"/>
</dbReference>